<protein>
    <submittedName>
        <fullName evidence="1">Uncharacterized protein</fullName>
    </submittedName>
</protein>
<comment type="caution">
    <text evidence="1">The sequence shown here is derived from an EMBL/GenBank/DDBJ whole genome shotgun (WGS) entry which is preliminary data.</text>
</comment>
<gene>
    <name evidence="1" type="ORF">LIER_30348</name>
</gene>
<name>A0AAV3RMU8_LITER</name>
<keyword evidence="2" id="KW-1185">Reference proteome</keyword>
<accession>A0AAV3RMU8</accession>
<reference evidence="1 2" key="1">
    <citation type="submission" date="2024-01" db="EMBL/GenBank/DDBJ databases">
        <title>The complete chloroplast genome sequence of Lithospermum erythrorhizon: insights into the phylogenetic relationship among Boraginaceae species and the maternal lineages of purple gromwells.</title>
        <authorList>
            <person name="Okada T."/>
            <person name="Watanabe K."/>
        </authorList>
    </citation>
    <scope>NUCLEOTIDE SEQUENCE [LARGE SCALE GENOMIC DNA]</scope>
</reference>
<evidence type="ECO:0000313" key="2">
    <source>
        <dbReference type="Proteomes" id="UP001454036"/>
    </source>
</evidence>
<evidence type="ECO:0000313" key="1">
    <source>
        <dbReference type="EMBL" id="GAA0182268.1"/>
    </source>
</evidence>
<dbReference type="AlphaFoldDB" id="A0AAV3RMU8"/>
<sequence length="370" mass="42872">MNLALLAKQGWHIVTRQTSLLYKVLKGRYFRRSPFIHAKLGANPSFGWRSVLEGRKVLTKGLRWQIGDGKSIDMWKDPWVPRTIDFYLRGERVDRPRWVSQLMRNGQWIKEEVERCVEGEDSGRVLTIPLGLRGGRDKWVWHHTRCGNYLPSSGYKCARTMKKNGELRGKASGEVSSRDGEHRLWGYDMHLLGPLRSPEDRGTRSRSVFMLWSLWKARNGKVFDQQPVSLESILAYGFQMANDYPRADQEVSPHSTVGEQESSFVSHGENWQPPQQQFLKIKTDVGWRKNYNDGATGAVDETRLRRAKTSMDVEVIVSDILFLTRHMDVKFRYVKRSINNASHMMAHWDHMDSMEAEWLSVPPNWLVSAL</sequence>
<dbReference type="Proteomes" id="UP001454036">
    <property type="component" value="Unassembled WGS sequence"/>
</dbReference>
<proteinExistence type="predicted"/>
<organism evidence="1 2">
    <name type="scientific">Lithospermum erythrorhizon</name>
    <name type="common">Purple gromwell</name>
    <name type="synonym">Lithospermum officinale var. erythrorhizon</name>
    <dbReference type="NCBI Taxonomy" id="34254"/>
    <lineage>
        <taxon>Eukaryota</taxon>
        <taxon>Viridiplantae</taxon>
        <taxon>Streptophyta</taxon>
        <taxon>Embryophyta</taxon>
        <taxon>Tracheophyta</taxon>
        <taxon>Spermatophyta</taxon>
        <taxon>Magnoliopsida</taxon>
        <taxon>eudicotyledons</taxon>
        <taxon>Gunneridae</taxon>
        <taxon>Pentapetalae</taxon>
        <taxon>asterids</taxon>
        <taxon>lamiids</taxon>
        <taxon>Boraginales</taxon>
        <taxon>Boraginaceae</taxon>
        <taxon>Boraginoideae</taxon>
        <taxon>Lithospermeae</taxon>
        <taxon>Lithospermum</taxon>
    </lineage>
</organism>
<dbReference type="EMBL" id="BAABME010010818">
    <property type="protein sequence ID" value="GAA0182268.1"/>
    <property type="molecule type" value="Genomic_DNA"/>
</dbReference>